<dbReference type="Proteomes" id="UP000199377">
    <property type="component" value="Unassembled WGS sequence"/>
</dbReference>
<dbReference type="STRING" id="1114924.SAMN05216258_105458"/>
<evidence type="ECO:0000256" key="2">
    <source>
        <dbReference type="ARBA" id="ARBA00023125"/>
    </source>
</evidence>
<evidence type="ECO:0000313" key="6">
    <source>
        <dbReference type="Proteomes" id="UP000199377"/>
    </source>
</evidence>
<dbReference type="InterPro" id="IPR019887">
    <property type="entry name" value="Tscrpt_reg_AsnC/Lrp_C"/>
</dbReference>
<dbReference type="InterPro" id="IPR000485">
    <property type="entry name" value="AsnC-type_HTH_dom"/>
</dbReference>
<dbReference type="PANTHER" id="PTHR30154:SF53">
    <property type="entry name" value="HTH-TYPE TRANSCRIPTIONAL REGULATOR LRPC"/>
    <property type="match status" value="1"/>
</dbReference>
<dbReference type="InterPro" id="IPR019888">
    <property type="entry name" value="Tscrpt_reg_AsnC-like"/>
</dbReference>
<sequence>MSESLDETDRALLGLLARNARAPATELARKLNLARTTVQARIEKLERAGVIRGYTVRTETAPGAMIRAYVLVQVEPRYANPVATTIGRMREVESLHTTSGRFDLAAQVGAPDTAQLDAALDRIAMIEGVRGIETLVQLTTKVDRRW</sequence>
<dbReference type="GO" id="GO:0006355">
    <property type="term" value="P:regulation of DNA-templated transcription"/>
    <property type="evidence" value="ECO:0007669"/>
    <property type="project" value="UniProtKB-ARBA"/>
</dbReference>
<dbReference type="SUPFAM" id="SSF54909">
    <property type="entry name" value="Dimeric alpha+beta barrel"/>
    <property type="match status" value="1"/>
</dbReference>
<dbReference type="GO" id="GO:0043565">
    <property type="term" value="F:sequence-specific DNA binding"/>
    <property type="evidence" value="ECO:0007669"/>
    <property type="project" value="InterPro"/>
</dbReference>
<dbReference type="PROSITE" id="PS50956">
    <property type="entry name" value="HTH_ASNC_2"/>
    <property type="match status" value="1"/>
</dbReference>
<dbReference type="AlphaFoldDB" id="A0A1I3H1Q1"/>
<dbReference type="SMART" id="SM00344">
    <property type="entry name" value="HTH_ASNC"/>
    <property type="match status" value="1"/>
</dbReference>
<dbReference type="Pfam" id="PF01037">
    <property type="entry name" value="AsnC_trans_reg"/>
    <property type="match status" value="1"/>
</dbReference>
<dbReference type="InterPro" id="IPR011008">
    <property type="entry name" value="Dimeric_a/b-barrel"/>
</dbReference>
<dbReference type="GO" id="GO:0005829">
    <property type="term" value="C:cytosol"/>
    <property type="evidence" value="ECO:0007669"/>
    <property type="project" value="TreeGrafter"/>
</dbReference>
<dbReference type="Gene3D" id="1.10.10.10">
    <property type="entry name" value="Winged helix-like DNA-binding domain superfamily/Winged helix DNA-binding domain"/>
    <property type="match status" value="1"/>
</dbReference>
<dbReference type="OrthoDB" id="9809462at2"/>
<dbReference type="InterPro" id="IPR036390">
    <property type="entry name" value="WH_DNA-bd_sf"/>
</dbReference>
<dbReference type="Gene3D" id="3.30.70.920">
    <property type="match status" value="1"/>
</dbReference>
<dbReference type="InterPro" id="IPR036388">
    <property type="entry name" value="WH-like_DNA-bd_sf"/>
</dbReference>
<dbReference type="PANTHER" id="PTHR30154">
    <property type="entry name" value="LEUCINE-RESPONSIVE REGULATORY PROTEIN"/>
    <property type="match status" value="1"/>
</dbReference>
<dbReference type="RefSeq" id="WP_092860264.1">
    <property type="nucleotide sequence ID" value="NZ_FOQH01000005.1"/>
</dbReference>
<keyword evidence="2 5" id="KW-0238">DNA-binding</keyword>
<dbReference type="EMBL" id="FOQH01000005">
    <property type="protein sequence ID" value="SFI29611.1"/>
    <property type="molecule type" value="Genomic_DNA"/>
</dbReference>
<name>A0A1I3H1Q1_9RHOB</name>
<feature type="domain" description="HTH asnC-type" evidence="4">
    <location>
        <begin position="5"/>
        <end position="57"/>
    </location>
</feature>
<evidence type="ECO:0000256" key="1">
    <source>
        <dbReference type="ARBA" id="ARBA00023015"/>
    </source>
</evidence>
<keyword evidence="6" id="KW-1185">Reference proteome</keyword>
<dbReference type="SUPFAM" id="SSF46785">
    <property type="entry name" value="Winged helix' DNA-binding domain"/>
    <property type="match status" value="1"/>
</dbReference>
<dbReference type="CDD" id="cd00090">
    <property type="entry name" value="HTH_ARSR"/>
    <property type="match status" value="1"/>
</dbReference>
<dbReference type="InterPro" id="IPR011991">
    <property type="entry name" value="ArsR-like_HTH"/>
</dbReference>
<evidence type="ECO:0000313" key="5">
    <source>
        <dbReference type="EMBL" id="SFI29611.1"/>
    </source>
</evidence>
<dbReference type="GO" id="GO:0043200">
    <property type="term" value="P:response to amino acid"/>
    <property type="evidence" value="ECO:0007669"/>
    <property type="project" value="TreeGrafter"/>
</dbReference>
<dbReference type="Pfam" id="PF13404">
    <property type="entry name" value="HTH_AsnC-type"/>
    <property type="match status" value="1"/>
</dbReference>
<reference evidence="5 6" key="1">
    <citation type="submission" date="2016-10" db="EMBL/GenBank/DDBJ databases">
        <authorList>
            <person name="de Groot N.N."/>
        </authorList>
    </citation>
    <scope>NUCLEOTIDE SEQUENCE [LARGE SCALE GENOMIC DNA]</scope>
    <source>
        <strain evidence="5 6">CGMCC 1.11030</strain>
    </source>
</reference>
<organism evidence="5 6">
    <name type="scientific">Albimonas pacifica</name>
    <dbReference type="NCBI Taxonomy" id="1114924"/>
    <lineage>
        <taxon>Bacteria</taxon>
        <taxon>Pseudomonadati</taxon>
        <taxon>Pseudomonadota</taxon>
        <taxon>Alphaproteobacteria</taxon>
        <taxon>Rhodobacterales</taxon>
        <taxon>Paracoccaceae</taxon>
        <taxon>Albimonas</taxon>
    </lineage>
</organism>
<keyword evidence="3" id="KW-0804">Transcription</keyword>
<keyword evidence="1" id="KW-0805">Transcription regulation</keyword>
<evidence type="ECO:0000256" key="3">
    <source>
        <dbReference type="ARBA" id="ARBA00023163"/>
    </source>
</evidence>
<evidence type="ECO:0000259" key="4">
    <source>
        <dbReference type="PROSITE" id="PS50956"/>
    </source>
</evidence>
<gene>
    <name evidence="5" type="ORF">SAMN05216258_105458</name>
</gene>
<accession>A0A1I3H1Q1</accession>
<dbReference type="PRINTS" id="PR00033">
    <property type="entry name" value="HTHASNC"/>
</dbReference>
<protein>
    <submittedName>
        <fullName evidence="5">DNA-binding transcriptional regulator, Lrp family</fullName>
    </submittedName>
</protein>
<proteinExistence type="predicted"/>